<accession>A0AB39PLA3</accession>
<proteinExistence type="predicted"/>
<evidence type="ECO:0000313" key="2">
    <source>
        <dbReference type="EMBL" id="XDQ31830.1"/>
    </source>
</evidence>
<evidence type="ECO:0000259" key="1">
    <source>
        <dbReference type="Pfam" id="PF12680"/>
    </source>
</evidence>
<dbReference type="RefSeq" id="WP_369243105.1">
    <property type="nucleotide sequence ID" value="NZ_CP163435.1"/>
</dbReference>
<dbReference type="Pfam" id="PF12680">
    <property type="entry name" value="SnoaL_2"/>
    <property type="match status" value="1"/>
</dbReference>
<organism evidence="2">
    <name type="scientific">Streptomyces sp. R21</name>
    <dbReference type="NCBI Taxonomy" id="3238627"/>
    <lineage>
        <taxon>Bacteria</taxon>
        <taxon>Bacillati</taxon>
        <taxon>Actinomycetota</taxon>
        <taxon>Actinomycetes</taxon>
        <taxon>Kitasatosporales</taxon>
        <taxon>Streptomycetaceae</taxon>
        <taxon>Streptomyces</taxon>
    </lineage>
</organism>
<dbReference type="SUPFAM" id="SSF54427">
    <property type="entry name" value="NTF2-like"/>
    <property type="match status" value="1"/>
</dbReference>
<dbReference type="Gene3D" id="3.10.450.50">
    <property type="match status" value="1"/>
</dbReference>
<sequence>MHPFRKAVEAGEFADIEKLLADDVVFTSPVVFKPYPGKAITAAILRGVSRVFTDFEYVREIADGRDHALVFKAKVGDKEIHGCDFLHMDEDGRIDDLMVMVRPLSAALALSEAMGAQFEEIAREAAEAVQAEGAAGAAGAAGA</sequence>
<dbReference type="AlphaFoldDB" id="A0AB39PLA3"/>
<protein>
    <submittedName>
        <fullName evidence="2">Nuclear transport factor 2 family protein</fullName>
    </submittedName>
</protein>
<dbReference type="EMBL" id="CP163435">
    <property type="protein sequence ID" value="XDQ31830.1"/>
    <property type="molecule type" value="Genomic_DNA"/>
</dbReference>
<name>A0AB39PLA3_9ACTN</name>
<feature type="domain" description="SnoaL-like" evidence="1">
    <location>
        <begin position="5"/>
        <end position="94"/>
    </location>
</feature>
<gene>
    <name evidence="2" type="ORF">AB5J56_41950</name>
</gene>
<dbReference type="InterPro" id="IPR032710">
    <property type="entry name" value="NTF2-like_dom_sf"/>
</dbReference>
<reference evidence="2" key="1">
    <citation type="submission" date="2024-07" db="EMBL/GenBank/DDBJ databases">
        <authorList>
            <person name="Yu S.T."/>
        </authorList>
    </citation>
    <scope>NUCLEOTIDE SEQUENCE</scope>
    <source>
        <strain evidence="2">R21</strain>
    </source>
</reference>
<dbReference type="InterPro" id="IPR037401">
    <property type="entry name" value="SnoaL-like"/>
</dbReference>